<dbReference type="GO" id="GO:0016020">
    <property type="term" value="C:membrane"/>
    <property type="evidence" value="ECO:0007669"/>
    <property type="project" value="InterPro"/>
</dbReference>
<dbReference type="SMART" id="SM00116">
    <property type="entry name" value="CBS"/>
    <property type="match status" value="2"/>
</dbReference>
<accession>A0A7W8DXG6</accession>
<dbReference type="EMBL" id="JACHIH010000003">
    <property type="protein sequence ID" value="MBB5046219.1"/>
    <property type="molecule type" value="Genomic_DNA"/>
</dbReference>
<keyword evidence="4" id="KW-1185">Reference proteome</keyword>
<dbReference type="Gene3D" id="1.25.60.10">
    <property type="entry name" value="MgtE N-terminal domain-like"/>
    <property type="match status" value="1"/>
</dbReference>
<evidence type="ECO:0000313" key="4">
    <source>
        <dbReference type="Proteomes" id="UP000542353"/>
    </source>
</evidence>
<dbReference type="Pfam" id="PF00571">
    <property type="entry name" value="CBS"/>
    <property type="match status" value="1"/>
</dbReference>
<dbReference type="AlphaFoldDB" id="A0A7W8DXG6"/>
<gene>
    <name evidence="3" type="ORF">HNR60_000961</name>
</gene>
<dbReference type="InterPro" id="IPR046342">
    <property type="entry name" value="CBS_dom_sf"/>
</dbReference>
<dbReference type="PANTHER" id="PTHR43773">
    <property type="entry name" value="MAGNESIUM TRANSPORTER MGTE"/>
    <property type="match status" value="1"/>
</dbReference>
<keyword evidence="1" id="KW-0129">CBS domain</keyword>
<dbReference type="InterPro" id="IPR006668">
    <property type="entry name" value="Mg_transptr_MgtE_intracell_dom"/>
</dbReference>
<evidence type="ECO:0000259" key="2">
    <source>
        <dbReference type="PROSITE" id="PS51371"/>
    </source>
</evidence>
<dbReference type="InterPro" id="IPR038076">
    <property type="entry name" value="MgtE_N_sf"/>
</dbReference>
<name>A0A7W8DXG6_9BRAD</name>
<dbReference type="CDD" id="cd04606">
    <property type="entry name" value="CBS_pair_Mg_transporter"/>
    <property type="match status" value="1"/>
</dbReference>
<proteinExistence type="predicted"/>
<dbReference type="SUPFAM" id="SSF158791">
    <property type="entry name" value="MgtE N-terminal domain-like"/>
    <property type="match status" value="1"/>
</dbReference>
<dbReference type="PROSITE" id="PS51371">
    <property type="entry name" value="CBS"/>
    <property type="match status" value="1"/>
</dbReference>
<dbReference type="RefSeq" id="WP_184254852.1">
    <property type="nucleotide sequence ID" value="NZ_JACHIH010000003.1"/>
</dbReference>
<protein>
    <submittedName>
        <fullName evidence="3">CBS domain-containing protein</fullName>
    </submittedName>
</protein>
<organism evidence="3 4">
    <name type="scientific">Rhodopseudomonas rhenobacensis</name>
    <dbReference type="NCBI Taxonomy" id="87461"/>
    <lineage>
        <taxon>Bacteria</taxon>
        <taxon>Pseudomonadati</taxon>
        <taxon>Pseudomonadota</taxon>
        <taxon>Alphaproteobacteria</taxon>
        <taxon>Hyphomicrobiales</taxon>
        <taxon>Nitrobacteraceae</taxon>
        <taxon>Rhodopseudomonas</taxon>
    </lineage>
</organism>
<sequence>MSDASERVFLLSSLIGLPASVGGHRRGRVADLTVSKAGAQLRVDGIVVHGATGVETVDCGAMQSLHVSGLEFCDGDGAPHGERFHLGQLVFGKRMLDRASGSVRVARDARLVLRDGVLIVTAFDFDALGHPFRNVVDFVEERLKRLVHPSALRSSVGIDDVVVPRLYAQSHQIGDDKIPAVDLAEILSELEPAERIAEFSRLGVSDAAAVLEYETPAFRRELISAIGTARMAQLIGALPPARAASLLWGLPLSEIDCVLEHLGRGEAERVHHLLWNKADDLAHFLTPCHLELHASATVAQAIAEYRRLDGKAARVSYVYVIDAERHLLGVVSASALLRSPAEAPLSAIMTAQPARLHQTDAVKQASRMFQRYPFAALPIVDLADRLVGKIERDEVDFILGRFKDLGNQC</sequence>
<dbReference type="PANTHER" id="PTHR43773:SF1">
    <property type="entry name" value="MAGNESIUM TRANSPORTER MGTE"/>
    <property type="match status" value="1"/>
</dbReference>
<comment type="caution">
    <text evidence="3">The sequence shown here is derived from an EMBL/GenBank/DDBJ whole genome shotgun (WGS) entry which is preliminary data.</text>
</comment>
<reference evidence="3 4" key="1">
    <citation type="submission" date="2020-08" db="EMBL/GenBank/DDBJ databases">
        <title>Genomic Encyclopedia of Type Strains, Phase IV (KMG-IV): sequencing the most valuable type-strain genomes for metagenomic binning, comparative biology and taxonomic classification.</title>
        <authorList>
            <person name="Goeker M."/>
        </authorList>
    </citation>
    <scope>NUCLEOTIDE SEQUENCE [LARGE SCALE GENOMIC DNA]</scope>
    <source>
        <strain evidence="3 4">DSM 12706</strain>
    </source>
</reference>
<dbReference type="Gene3D" id="3.10.580.10">
    <property type="entry name" value="CBS-domain"/>
    <property type="match status" value="1"/>
</dbReference>
<dbReference type="SUPFAM" id="SSF54631">
    <property type="entry name" value="CBS-domain pair"/>
    <property type="match status" value="1"/>
</dbReference>
<dbReference type="InterPro" id="IPR006669">
    <property type="entry name" value="MgtE_transporter"/>
</dbReference>
<dbReference type="GO" id="GO:0015095">
    <property type="term" value="F:magnesium ion transmembrane transporter activity"/>
    <property type="evidence" value="ECO:0007669"/>
    <property type="project" value="InterPro"/>
</dbReference>
<evidence type="ECO:0000313" key="3">
    <source>
        <dbReference type="EMBL" id="MBB5046219.1"/>
    </source>
</evidence>
<feature type="domain" description="CBS" evidence="2">
    <location>
        <begin position="349"/>
        <end position="405"/>
    </location>
</feature>
<dbReference type="SMART" id="SM00924">
    <property type="entry name" value="MgtE_N"/>
    <property type="match status" value="1"/>
</dbReference>
<dbReference type="Proteomes" id="UP000542353">
    <property type="component" value="Unassembled WGS sequence"/>
</dbReference>
<dbReference type="Pfam" id="PF03448">
    <property type="entry name" value="MgtE_N"/>
    <property type="match status" value="1"/>
</dbReference>
<evidence type="ECO:0000256" key="1">
    <source>
        <dbReference type="PROSITE-ProRule" id="PRU00703"/>
    </source>
</evidence>
<dbReference type="InterPro" id="IPR000644">
    <property type="entry name" value="CBS_dom"/>
</dbReference>